<proteinExistence type="predicted"/>
<dbReference type="EMBL" id="AEGP01000065">
    <property type="protein sequence ID" value="EGG41359.1"/>
    <property type="molecule type" value="Genomic_DNA"/>
</dbReference>
<accession>F3KMR7</accession>
<dbReference type="STRING" id="886738.Nlim_1818"/>
<dbReference type="HOGENOM" id="CLU_1773076_0_0_2"/>
<comment type="caution">
    <text evidence="1">The sequence shown here is derived from an EMBL/GenBank/DDBJ whole genome shotgun (WGS) entry which is preliminary data.</text>
</comment>
<sequence length="146" mass="16628">MKQQISYQMDDGLNVTGEIPVSYDNTIFADIEENIVLKKSNINVHYDMVMSTLGENYKGMSKYAYGNILQAIKTIVDCKTHHSKSPARAHAVAYLHREILFSPATIQKILLLFGVKMPTSKILNDSSRVFETMHTEWMYNVYGGLF</sequence>
<dbReference type="Proteomes" id="UP000004348">
    <property type="component" value="Chromosome"/>
</dbReference>
<reference evidence="1" key="1">
    <citation type="journal article" date="2011" name="PLoS ONE">
        <title>Genome of a low-salinity ammonia-oxidizing archaeon determined by single-cell and metagenomic analysis.</title>
        <authorList>
            <person name="Blainey P.C."/>
            <person name="Mosier A.C."/>
            <person name="Potanina A."/>
            <person name="Francis C.A."/>
            <person name="Quake S.R."/>
        </authorList>
    </citation>
    <scope>NUCLEOTIDE SEQUENCE [LARGE SCALE GENOMIC DNA]</scope>
    <source>
        <strain evidence="1">SFB1</strain>
    </source>
</reference>
<evidence type="ECO:0000313" key="1">
    <source>
        <dbReference type="EMBL" id="EGG41359.1"/>
    </source>
</evidence>
<organism evidence="1">
    <name type="scientific">Candidatus Nitrosarchaeum limnium SFB1</name>
    <dbReference type="NCBI Taxonomy" id="886738"/>
    <lineage>
        <taxon>Archaea</taxon>
        <taxon>Nitrososphaerota</taxon>
        <taxon>Nitrososphaeria</taxon>
        <taxon>Nitrosopumilales</taxon>
        <taxon>Nitrosopumilaceae</taxon>
        <taxon>Nitrosarchaeum</taxon>
    </lineage>
</organism>
<name>F3KMR7_9ARCH</name>
<protein>
    <submittedName>
        <fullName evidence="1">Uncharacterized protein</fullName>
    </submittedName>
</protein>
<gene>
    <name evidence="1" type="ORF">Nlim_1818</name>
</gene>
<dbReference type="AlphaFoldDB" id="F3KMR7"/>